<name>F8LCN7_9BACT</name>
<organism evidence="1">
    <name type="scientific">Waddlia chondrophila 2032/99</name>
    <dbReference type="NCBI Taxonomy" id="765953"/>
    <lineage>
        <taxon>Bacteria</taxon>
        <taxon>Pseudomonadati</taxon>
        <taxon>Chlamydiota</taxon>
        <taxon>Chlamydiia</taxon>
        <taxon>Parachlamydiales</taxon>
        <taxon>Waddliaceae</taxon>
        <taxon>Waddlia</taxon>
    </lineage>
</organism>
<dbReference type="AlphaFoldDB" id="F8LCN7"/>
<evidence type="ECO:0000313" key="1">
    <source>
        <dbReference type="EMBL" id="CCB91251.1"/>
    </source>
</evidence>
<proteinExistence type="predicted"/>
<dbReference type="EMBL" id="FR872652">
    <property type="protein sequence ID" value="CCB91251.1"/>
    <property type="molecule type" value="Genomic_DNA"/>
</dbReference>
<accession>F8LCN7</accession>
<gene>
    <name evidence="1" type="ORF">WCH_CZ17800</name>
</gene>
<protein>
    <submittedName>
        <fullName evidence="1">Uncharacterized protein</fullName>
    </submittedName>
</protein>
<sequence>MLKEIANFLEKANFFSLKTDC</sequence>
<reference evidence="1" key="1">
    <citation type="submission" date="2011-05" db="EMBL/GenBank/DDBJ databases">
        <title>Unity in variety -- the pan-genome of the Chlamydiae.</title>
        <authorList>
            <person name="Collingro A."/>
            <person name="Tischler P."/>
            <person name="Weinmaier T."/>
            <person name="Penz T."/>
            <person name="Heinz E."/>
            <person name="Brunham R.C."/>
            <person name="Read T.D."/>
            <person name="Bavoil P.M."/>
            <person name="Sachse K."/>
            <person name="Kahane S."/>
            <person name="Friedman M.G."/>
            <person name="Rattei T."/>
            <person name="Myers G.S.A."/>
            <person name="Horn M."/>
        </authorList>
    </citation>
    <scope>NUCLEOTIDE SEQUENCE</scope>
    <source>
        <strain evidence="1">2032/99</strain>
    </source>
</reference>